<keyword evidence="3" id="KW-1185">Reference proteome</keyword>
<sequence>MTVVARAGVPLLAVAFVCAVQGARGATAVSPPTIYPSNVWQGHAQAVVRVLDRLDSHVEVLTIPAGGNTQFKSLTLAVKACLDRPATLSPDAAVSLDIVDSHPEGARFSGWMLAAEPALNVLESPVYDVRVVGCAGDAVTPTPMSLQQLATATHAAAPVVEAPPPAAGTQGVGITGAAVVPTATGQG</sequence>
<evidence type="ECO:0000256" key="1">
    <source>
        <dbReference type="SAM" id="SignalP"/>
    </source>
</evidence>
<dbReference type="RefSeq" id="WP_176614853.1">
    <property type="nucleotide sequence ID" value="NZ_JABXXR010000242.1"/>
</dbReference>
<comment type="caution">
    <text evidence="2">The sequence shown here is derived from an EMBL/GenBank/DDBJ whole genome shotgun (WGS) entry which is preliminary data.</text>
</comment>
<dbReference type="Pfam" id="PF09923">
    <property type="entry name" value="DUF2155"/>
    <property type="match status" value="1"/>
</dbReference>
<reference evidence="2 3" key="1">
    <citation type="submission" date="2020-06" db="EMBL/GenBank/DDBJ databases">
        <title>Description of novel acetic acid bacteria.</title>
        <authorList>
            <person name="Sombolestani A."/>
        </authorList>
    </citation>
    <scope>NUCLEOTIDE SEQUENCE [LARGE SCALE GENOMIC DNA]</scope>
    <source>
        <strain evidence="2 3">LMG 27010</strain>
    </source>
</reference>
<dbReference type="InterPro" id="IPR019225">
    <property type="entry name" value="DUF2155"/>
</dbReference>
<evidence type="ECO:0000313" key="2">
    <source>
        <dbReference type="EMBL" id="NVN42016.1"/>
    </source>
</evidence>
<evidence type="ECO:0000313" key="3">
    <source>
        <dbReference type="Proteomes" id="UP000585665"/>
    </source>
</evidence>
<protein>
    <submittedName>
        <fullName evidence="2">DUF2155 domain-containing protein</fullName>
    </submittedName>
</protein>
<proteinExistence type="predicted"/>
<dbReference type="AlphaFoldDB" id="A0A850PIF6"/>
<dbReference type="Proteomes" id="UP000585665">
    <property type="component" value="Unassembled WGS sequence"/>
</dbReference>
<organism evidence="2 3">
    <name type="scientific">Ameyamaea chiangmaiensis</name>
    <dbReference type="NCBI Taxonomy" id="442969"/>
    <lineage>
        <taxon>Bacteria</taxon>
        <taxon>Pseudomonadati</taxon>
        <taxon>Pseudomonadota</taxon>
        <taxon>Alphaproteobacteria</taxon>
        <taxon>Acetobacterales</taxon>
        <taxon>Acetobacteraceae</taxon>
        <taxon>Ameyamaea</taxon>
    </lineage>
</organism>
<accession>A0A850PIF6</accession>
<gene>
    <name evidence="2" type="ORF">HUK82_15820</name>
</gene>
<feature type="non-terminal residue" evidence="2">
    <location>
        <position position="187"/>
    </location>
</feature>
<dbReference type="EMBL" id="JABXXR010000242">
    <property type="protein sequence ID" value="NVN42016.1"/>
    <property type="molecule type" value="Genomic_DNA"/>
</dbReference>
<feature type="signal peptide" evidence="1">
    <location>
        <begin position="1"/>
        <end position="22"/>
    </location>
</feature>
<feature type="chain" id="PRO_5032750096" evidence="1">
    <location>
        <begin position="23"/>
        <end position="187"/>
    </location>
</feature>
<keyword evidence="1" id="KW-0732">Signal</keyword>
<name>A0A850PIF6_9PROT</name>